<evidence type="ECO:0000313" key="2">
    <source>
        <dbReference type="Proteomes" id="UP000216164"/>
    </source>
</evidence>
<evidence type="ECO:0000313" key="1">
    <source>
        <dbReference type="EMBL" id="OYQ11844.1"/>
    </source>
</evidence>
<dbReference type="AlphaFoldDB" id="A0AAP7ZK20"/>
<protein>
    <submittedName>
        <fullName evidence="1">Uncharacterized protein</fullName>
    </submittedName>
</protein>
<dbReference type="EMBL" id="NCTK01000001">
    <property type="protein sequence ID" value="OYQ11844.1"/>
    <property type="molecule type" value="Genomic_DNA"/>
</dbReference>
<dbReference type="Proteomes" id="UP000216164">
    <property type="component" value="Unassembled WGS sequence"/>
</dbReference>
<proteinExistence type="predicted"/>
<organism evidence="1 2">
    <name type="scientific">Ralstonia solanacearum K60</name>
    <dbReference type="NCBI Taxonomy" id="1091042"/>
    <lineage>
        <taxon>Bacteria</taxon>
        <taxon>Pseudomonadati</taxon>
        <taxon>Pseudomonadota</taxon>
        <taxon>Betaproteobacteria</taxon>
        <taxon>Burkholderiales</taxon>
        <taxon>Burkholderiaceae</taxon>
        <taxon>Ralstonia</taxon>
        <taxon>Ralstonia solanacearum species complex</taxon>
    </lineage>
</organism>
<comment type="caution">
    <text evidence="1">The sequence shown here is derived from an EMBL/GenBank/DDBJ whole genome shotgun (WGS) entry which is preliminary data.</text>
</comment>
<sequence>MRLPARTRRLCRPVVLPIRPRVAFLLHGKTKNRTTAAAGAAPFDATFFWIWNYDHVDCH</sequence>
<name>A0AAP7ZK20_RALSL</name>
<reference evidence="1 2" key="1">
    <citation type="submission" date="2017-04" db="EMBL/GenBank/DDBJ databases">
        <title>Genome Announcement: Closed genomes of Ralstonia solanacearum strains K60, UW551, and UW700.</title>
        <authorList>
            <person name="Hayes M."/>
            <person name="Macintyre A.M."/>
            <person name="Allen C."/>
        </authorList>
    </citation>
    <scope>NUCLEOTIDE SEQUENCE [LARGE SCALE GENOMIC DNA]</scope>
    <source>
        <strain evidence="1 2">UW25</strain>
    </source>
</reference>
<accession>A0AAP7ZK20</accession>
<gene>
    <name evidence="1" type="ORF">B7R77_00215</name>
</gene>